<protein>
    <submittedName>
        <fullName evidence="1">Uncharacterized protein</fullName>
    </submittedName>
</protein>
<gene>
    <name evidence="1" type="ORF">PS655_03462</name>
</gene>
<evidence type="ECO:0000313" key="2">
    <source>
        <dbReference type="Proteomes" id="UP000327167"/>
    </source>
</evidence>
<evidence type="ECO:0000313" key="1">
    <source>
        <dbReference type="EMBL" id="VVN03469.1"/>
    </source>
</evidence>
<dbReference type="EMBL" id="CABVHJ010000011">
    <property type="protein sequence ID" value="VVN03469.1"/>
    <property type="molecule type" value="Genomic_DNA"/>
</dbReference>
<reference evidence="1 2" key="1">
    <citation type="submission" date="2019-09" db="EMBL/GenBank/DDBJ databases">
        <authorList>
            <person name="Chandra G."/>
            <person name="Truman W A."/>
        </authorList>
    </citation>
    <scope>NUCLEOTIDE SEQUENCE [LARGE SCALE GENOMIC DNA]</scope>
    <source>
        <strain evidence="1">PS655</strain>
    </source>
</reference>
<sequence length="583" mass="63252">MHLHFFPAIRLDVLRHKRRVQREIDVLVLGQCVEVFKVGNRLIAFYDPEISDDIVGLARNSHRPWGGEFAGATGQVFGFEHAIFFTQHDGFDQFALRLTNVQQRRVQGSAAGDGAVFIGQQVVRQIQRAALQGFAMFALDSDDETVAVIGLVFSREIPVQFRIVGGQVGPGAEPFQFDRVVRGDQRVVGNADAVFGEVGVNCATALVEGDGRGQARGLADDAVGARLGLVVLDWNARAQHLVGIHRRAFGQGAQGTVFVRDRDPRRWRAFNVLAHRFADLFALEAGAGDKDDDLVAFFVDIHVIRPDFHLRYLVTQNLQIDDETVGLFEDGRAETQVLGIDGDGHGLAPVLGFVVHAVANLVADHHAVGIAGREDGGLVDQNHDGMTVGIVNLFLGDGSGIHGFPGPGCGGHITQGHMKVRHAAARLGFDDDQHAFPGHFLVDPVTHHIRRIEGHGQFRVAIIRIGILATGQLEFDEQLEDRPGFDGLTDPFDLIGQLPVAAEQALRRDEQSDAFADFDVMGDGLLIHHGFVQQQLAVIAPIHVGPGRDLDLQALVGKVEPCGSKVDAPGAVRQQNAAGDFRV</sequence>
<dbReference type="Proteomes" id="UP000327167">
    <property type="component" value="Unassembled WGS sequence"/>
</dbReference>
<dbReference type="AlphaFoldDB" id="A0A5E6UTH6"/>
<organism evidence="1 2">
    <name type="scientific">Pseudomonas fluorescens</name>
    <dbReference type="NCBI Taxonomy" id="294"/>
    <lineage>
        <taxon>Bacteria</taxon>
        <taxon>Pseudomonadati</taxon>
        <taxon>Pseudomonadota</taxon>
        <taxon>Gammaproteobacteria</taxon>
        <taxon>Pseudomonadales</taxon>
        <taxon>Pseudomonadaceae</taxon>
        <taxon>Pseudomonas</taxon>
    </lineage>
</organism>
<name>A0A5E6UTH6_PSEFL</name>
<accession>A0A5E6UTH6</accession>
<proteinExistence type="predicted"/>